<evidence type="ECO:0000259" key="7">
    <source>
        <dbReference type="Pfam" id="PF04138"/>
    </source>
</evidence>
<evidence type="ECO:0000256" key="5">
    <source>
        <dbReference type="ARBA" id="ARBA00023136"/>
    </source>
</evidence>
<keyword evidence="5 6" id="KW-0472">Membrane</keyword>
<feature type="transmembrane region" description="Helical" evidence="6">
    <location>
        <begin position="70"/>
        <end position="91"/>
    </location>
</feature>
<feature type="transmembrane region" description="Helical" evidence="6">
    <location>
        <begin position="40"/>
        <end position="58"/>
    </location>
</feature>
<protein>
    <submittedName>
        <fullName evidence="8">GtrA family protein</fullName>
    </submittedName>
</protein>
<proteinExistence type="inferred from homology"/>
<evidence type="ECO:0000313" key="8">
    <source>
        <dbReference type="EMBL" id="CAA6805695.1"/>
    </source>
</evidence>
<feature type="domain" description="GtrA/DPMS transmembrane" evidence="7">
    <location>
        <begin position="10"/>
        <end position="120"/>
    </location>
</feature>
<gene>
    <name evidence="8" type="ORF">HELGO_WM3027</name>
</gene>
<dbReference type="PANTHER" id="PTHR38459:SF1">
    <property type="entry name" value="PROPHAGE BACTOPRENOL-LINKED GLUCOSE TRANSLOCASE HOMOLOG"/>
    <property type="match status" value="1"/>
</dbReference>
<reference evidence="8" key="1">
    <citation type="submission" date="2020-01" db="EMBL/GenBank/DDBJ databases">
        <authorList>
            <person name="Meier V. D."/>
            <person name="Meier V D."/>
        </authorList>
    </citation>
    <scope>NUCLEOTIDE SEQUENCE</scope>
    <source>
        <strain evidence="8">HLG_WM_MAG_01</strain>
    </source>
</reference>
<evidence type="ECO:0000256" key="2">
    <source>
        <dbReference type="ARBA" id="ARBA00009399"/>
    </source>
</evidence>
<evidence type="ECO:0000256" key="6">
    <source>
        <dbReference type="SAM" id="Phobius"/>
    </source>
</evidence>
<accession>A0A6S6SDF9</accession>
<keyword evidence="4 6" id="KW-1133">Transmembrane helix</keyword>
<dbReference type="PANTHER" id="PTHR38459">
    <property type="entry name" value="PROPHAGE BACTOPRENOL-LINKED GLUCOSE TRANSLOCASE HOMOLOG"/>
    <property type="match status" value="1"/>
</dbReference>
<dbReference type="EMBL" id="CACVAS010000036">
    <property type="protein sequence ID" value="CAA6805695.1"/>
    <property type="molecule type" value="Genomic_DNA"/>
</dbReference>
<dbReference type="Pfam" id="PF04138">
    <property type="entry name" value="GtrA_DPMS_TM"/>
    <property type="match status" value="1"/>
</dbReference>
<dbReference type="InterPro" id="IPR007267">
    <property type="entry name" value="GtrA_DPMS_TM"/>
</dbReference>
<feature type="transmembrane region" description="Helical" evidence="6">
    <location>
        <begin position="97"/>
        <end position="119"/>
    </location>
</feature>
<name>A0A6S6SDF9_9BACT</name>
<dbReference type="InterPro" id="IPR051401">
    <property type="entry name" value="GtrA_CellWall_Glycosyl"/>
</dbReference>
<evidence type="ECO:0000256" key="4">
    <source>
        <dbReference type="ARBA" id="ARBA00022989"/>
    </source>
</evidence>
<comment type="subcellular location">
    <subcellularLocation>
        <location evidence="1">Membrane</location>
        <topology evidence="1">Multi-pass membrane protein</topology>
    </subcellularLocation>
</comment>
<dbReference type="AlphaFoldDB" id="A0A6S6SDF9"/>
<feature type="transmembrane region" description="Helical" evidence="6">
    <location>
        <begin position="12"/>
        <end position="34"/>
    </location>
</feature>
<evidence type="ECO:0000256" key="3">
    <source>
        <dbReference type="ARBA" id="ARBA00022692"/>
    </source>
</evidence>
<sequence>MQKTLLQFLRFNLIGIVNTLFGFSIILLLMYIGFSATSSNAIGYGLGALLSYYLNRKYTFKAHHTTKQALKFFTILAVAYILNYLTLQWLLTLANPYVAQFGSAVIYTLSSFILFKVFVFKG</sequence>
<comment type="similarity">
    <text evidence="2">Belongs to the GtrA family.</text>
</comment>
<evidence type="ECO:0000256" key="1">
    <source>
        <dbReference type="ARBA" id="ARBA00004141"/>
    </source>
</evidence>
<organism evidence="8">
    <name type="scientific">uncultured Sulfurovum sp</name>
    <dbReference type="NCBI Taxonomy" id="269237"/>
    <lineage>
        <taxon>Bacteria</taxon>
        <taxon>Pseudomonadati</taxon>
        <taxon>Campylobacterota</taxon>
        <taxon>Epsilonproteobacteria</taxon>
        <taxon>Campylobacterales</taxon>
        <taxon>Sulfurovaceae</taxon>
        <taxon>Sulfurovum</taxon>
        <taxon>environmental samples</taxon>
    </lineage>
</organism>
<dbReference type="GO" id="GO:0000271">
    <property type="term" value="P:polysaccharide biosynthetic process"/>
    <property type="evidence" value="ECO:0007669"/>
    <property type="project" value="InterPro"/>
</dbReference>
<keyword evidence="3 6" id="KW-0812">Transmembrane</keyword>
<dbReference type="GO" id="GO:0005886">
    <property type="term" value="C:plasma membrane"/>
    <property type="evidence" value="ECO:0007669"/>
    <property type="project" value="TreeGrafter"/>
</dbReference>